<accession>A0ACC5WXB8</accession>
<gene>
    <name evidence="1" type="ORF">PGIGA_G00029490</name>
</gene>
<reference evidence="1 2" key="1">
    <citation type="journal article" date="2022" name="bioRxiv">
        <title>An ancient truncated duplication of the anti-Mullerian hormone receptor type 2 gene is a potential conserved master sex determinant in the Pangasiidae catfish family.</title>
        <authorList>
            <person name="Wen M."/>
            <person name="Pan Q."/>
            <person name="Jouanno E."/>
            <person name="Montfort J."/>
            <person name="Zahm M."/>
            <person name="Cabau C."/>
            <person name="Klopp C."/>
            <person name="Iampietro C."/>
            <person name="Roques C."/>
            <person name="Bouchez O."/>
            <person name="Castinel A."/>
            <person name="Donnadieu C."/>
            <person name="Parrinello H."/>
            <person name="Poncet C."/>
            <person name="Belmonte E."/>
            <person name="Gautier V."/>
            <person name="Avarre J.-C."/>
            <person name="Dugue R."/>
            <person name="Gustiano R."/>
            <person name="Ha T.T.T."/>
            <person name="Campet M."/>
            <person name="Sriphairoj K."/>
            <person name="Ribolli J."/>
            <person name="de Almeida F.L."/>
            <person name="Desvignes T."/>
            <person name="Postlethwait J.H."/>
            <person name="Bucao C.F."/>
            <person name="Robinson-Rechavi M."/>
            <person name="Bobe J."/>
            <person name="Herpin A."/>
            <person name="Guiguen Y."/>
        </authorList>
    </citation>
    <scope>NUCLEOTIDE SEQUENCE [LARGE SCALE GENOMIC DNA]</scope>
    <source>
        <strain evidence="1">YG-Dec2019</strain>
    </source>
</reference>
<dbReference type="Proteomes" id="UP000829447">
    <property type="component" value="Linkage Group LG11"/>
</dbReference>
<evidence type="ECO:0000313" key="1">
    <source>
        <dbReference type="EMBL" id="MCI4383713.1"/>
    </source>
</evidence>
<organism evidence="1 2">
    <name type="scientific">Pangasianodon gigas</name>
    <name type="common">Mekong giant catfish</name>
    <name type="synonym">Pangasius gigas</name>
    <dbReference type="NCBI Taxonomy" id="30993"/>
    <lineage>
        <taxon>Eukaryota</taxon>
        <taxon>Metazoa</taxon>
        <taxon>Chordata</taxon>
        <taxon>Craniata</taxon>
        <taxon>Vertebrata</taxon>
        <taxon>Euteleostomi</taxon>
        <taxon>Actinopterygii</taxon>
        <taxon>Neopterygii</taxon>
        <taxon>Teleostei</taxon>
        <taxon>Ostariophysi</taxon>
        <taxon>Siluriformes</taxon>
        <taxon>Pangasiidae</taxon>
        <taxon>Pangasianodon</taxon>
    </lineage>
</organism>
<keyword evidence="2" id="KW-1185">Reference proteome</keyword>
<proteinExistence type="predicted"/>
<comment type="caution">
    <text evidence="1">The sequence shown here is derived from an EMBL/GenBank/DDBJ whole genome shotgun (WGS) entry which is preliminary data.</text>
</comment>
<protein>
    <submittedName>
        <fullName evidence="1">Uncharacterized protein</fullName>
    </submittedName>
</protein>
<evidence type="ECO:0000313" key="2">
    <source>
        <dbReference type="Proteomes" id="UP000829447"/>
    </source>
</evidence>
<name>A0ACC5WXB8_PANGG</name>
<sequence>MCYLFLLTKEPRFAAGMTATFKVLSFMVIAAMACTCTGSPGFPSAHEAQEVSESREIRGLQVQRGAQSRGAREERFAPLPEDQRRFTSKQILQALSEIIQRDDCISDYQGWVDFGRRSTD</sequence>
<dbReference type="EMBL" id="CM040464">
    <property type="protein sequence ID" value="MCI4383713.1"/>
    <property type="molecule type" value="Genomic_DNA"/>
</dbReference>